<evidence type="ECO:0000313" key="3">
    <source>
        <dbReference type="Proteomes" id="UP000578622"/>
    </source>
</evidence>
<dbReference type="Proteomes" id="UP000578622">
    <property type="component" value="Unassembled WGS sequence"/>
</dbReference>
<reference evidence="2 3" key="1">
    <citation type="submission" date="2020-07" db="EMBL/GenBank/DDBJ databases">
        <title>Genomic Encyclopedia of Type Strains, Phase IV (KMG-V): Genome sequencing to study the core and pangenomes of soil and plant-associated prokaryotes.</title>
        <authorList>
            <person name="Whitman W."/>
        </authorList>
    </citation>
    <scope>NUCLEOTIDE SEQUENCE [LARGE SCALE GENOMIC DNA]</scope>
    <source>
        <strain evidence="2 3">RH4WT92</strain>
    </source>
</reference>
<evidence type="ECO:0000313" key="2">
    <source>
        <dbReference type="EMBL" id="MBA8851250.1"/>
    </source>
</evidence>
<dbReference type="RefSeq" id="WP_182511741.1">
    <property type="nucleotide sequence ID" value="NZ_JACGXG010000002.1"/>
</dbReference>
<proteinExistence type="predicted"/>
<organism evidence="2 3">
    <name type="scientific">Brucella intermedia</name>
    <dbReference type="NCBI Taxonomy" id="94625"/>
    <lineage>
        <taxon>Bacteria</taxon>
        <taxon>Pseudomonadati</taxon>
        <taxon>Pseudomonadota</taxon>
        <taxon>Alphaproteobacteria</taxon>
        <taxon>Hyphomicrobiales</taxon>
        <taxon>Brucellaceae</taxon>
        <taxon>Brucella/Ochrobactrum group</taxon>
        <taxon>Brucella</taxon>
    </lineage>
</organism>
<comment type="caution">
    <text evidence="2">The sequence shown here is derived from an EMBL/GenBank/DDBJ whole genome shotgun (WGS) entry which is preliminary data.</text>
</comment>
<gene>
    <name evidence="2" type="ORF">FHW20_002185</name>
</gene>
<evidence type="ECO:0008006" key="4">
    <source>
        <dbReference type="Google" id="ProtNLM"/>
    </source>
</evidence>
<dbReference type="EMBL" id="JACGXG010000002">
    <property type="protein sequence ID" value="MBA8851250.1"/>
    <property type="molecule type" value="Genomic_DNA"/>
</dbReference>
<evidence type="ECO:0000256" key="1">
    <source>
        <dbReference type="SAM" id="Coils"/>
    </source>
</evidence>
<name>A0ABR6AP77_9HYPH</name>
<keyword evidence="1" id="KW-0175">Coiled coil</keyword>
<keyword evidence="3" id="KW-1185">Reference proteome</keyword>
<sequence length="241" mass="26249">MASELLPCPFCGGTDLSSGGDDKFVGYFCKTCQATGPNHYGSRDWNTRPAPAATDTGLKTIGFVPPMFVEGKGADYNDIFRSVSIAENYTALVTRSQAVELLAGRDTVIEMQADSIDKLERKVRHWQERDEKAEELLAAKEAERAEQWRLRREMEADRDTQKAIATSLETELAAEQAEKEKIAAAVKKLEAAWRDHSQKVATLEAKLAAAEKALAEADEALQADAIASAHAAIRAVLGGKP</sequence>
<accession>A0ABR6AP77</accession>
<feature type="coiled-coil region" evidence="1">
    <location>
        <begin position="109"/>
        <end position="223"/>
    </location>
</feature>
<protein>
    <recommendedName>
        <fullName evidence="4">Restriction alleviation protein, Lar family</fullName>
    </recommendedName>
</protein>